<dbReference type="EMBL" id="CP011366">
    <property type="protein sequence ID" value="AKG74931.1"/>
    <property type="molecule type" value="Genomic_DNA"/>
</dbReference>
<feature type="domain" description="Methyltransferase type 11" evidence="1">
    <location>
        <begin position="46"/>
        <end position="139"/>
    </location>
</feature>
<reference evidence="3 5" key="3">
    <citation type="submission" date="2016-10" db="EMBL/GenBank/DDBJ databases">
        <authorList>
            <person name="Varghese N."/>
            <person name="Submissions S."/>
        </authorList>
    </citation>
    <scope>NUCLEOTIDE SEQUENCE [LARGE SCALE GENOMIC DNA]</scope>
    <source>
        <strain evidence="3 5">CGMCC 1.6501</strain>
    </source>
</reference>
<dbReference type="EMBL" id="FOTB01000002">
    <property type="protein sequence ID" value="SFK68287.1"/>
    <property type="molecule type" value="Genomic_DNA"/>
</dbReference>
<dbReference type="SUPFAM" id="SSF53335">
    <property type="entry name" value="S-adenosyl-L-methionine-dependent methyltransferases"/>
    <property type="match status" value="1"/>
</dbReference>
<sequence length="242" mass="28463">MKNNYDDKEVFDKYIVLRDNPLSYNEVVEMPEMKRNLPELKNKSILDIGCGMGHLIEHMMEYAPRKITGVDLSTRMIDYCLTKESFNDAEFKHGDFMDIEFDQKFDVVVSSLVFHYIEDFNSLSQKLGDIMNKDGTLLFSMEHPIVTAGKTPETTPRNIKLKMDHYFDESERTMYWRGLDNTIDKYHHTVSTIFNNLIQNGFVVEKVTELGQTKEVFELYSEEKIEKLSHYPPFIMIRARKE</sequence>
<dbReference type="CDD" id="cd02440">
    <property type="entry name" value="AdoMet_MTases"/>
    <property type="match status" value="1"/>
</dbReference>
<dbReference type="KEGG" id="shv:AAT16_12460"/>
<dbReference type="Proteomes" id="UP000034029">
    <property type="component" value="Chromosome"/>
</dbReference>
<dbReference type="PANTHER" id="PTHR43861">
    <property type="entry name" value="TRANS-ACONITATE 2-METHYLTRANSFERASE-RELATED"/>
    <property type="match status" value="1"/>
</dbReference>
<gene>
    <name evidence="2" type="ORF">AAT16_12460</name>
    <name evidence="3" type="ORF">SAMN05216235_1140</name>
</gene>
<organism evidence="3 5">
    <name type="scientific">Salinicoccus halodurans</name>
    <dbReference type="NCBI Taxonomy" id="407035"/>
    <lineage>
        <taxon>Bacteria</taxon>
        <taxon>Bacillati</taxon>
        <taxon>Bacillota</taxon>
        <taxon>Bacilli</taxon>
        <taxon>Bacillales</taxon>
        <taxon>Staphylococcaceae</taxon>
        <taxon>Salinicoccus</taxon>
    </lineage>
</organism>
<keyword evidence="3" id="KW-0808">Transferase</keyword>
<reference evidence="4" key="2">
    <citation type="submission" date="2015-04" db="EMBL/GenBank/DDBJ databases">
        <title>Complete genome sequence of Salinicoccus halodurans strain H3B36, isolated from the Qaidam basin of China.</title>
        <authorList>
            <person name="Ma Y."/>
            <person name="Jiang K."/>
            <person name="Xue Y."/>
        </authorList>
    </citation>
    <scope>NUCLEOTIDE SEQUENCE [LARGE SCALE GENOMIC DNA]</scope>
    <source>
        <strain evidence="4">H3B36</strain>
    </source>
</reference>
<keyword evidence="4" id="KW-1185">Reference proteome</keyword>
<accession>A0A0F7HN03</accession>
<name>A0A0F7HN03_9STAP</name>
<dbReference type="InterPro" id="IPR029063">
    <property type="entry name" value="SAM-dependent_MTases_sf"/>
</dbReference>
<keyword evidence="3" id="KW-0489">Methyltransferase</keyword>
<dbReference type="GO" id="GO:0008757">
    <property type="term" value="F:S-adenosylmethionine-dependent methyltransferase activity"/>
    <property type="evidence" value="ECO:0007669"/>
    <property type="project" value="InterPro"/>
</dbReference>
<dbReference type="Proteomes" id="UP000183090">
    <property type="component" value="Unassembled WGS sequence"/>
</dbReference>
<dbReference type="Gene3D" id="3.40.50.150">
    <property type="entry name" value="Vaccinia Virus protein VP39"/>
    <property type="match status" value="1"/>
</dbReference>
<evidence type="ECO:0000313" key="4">
    <source>
        <dbReference type="Proteomes" id="UP000034029"/>
    </source>
</evidence>
<dbReference type="GO" id="GO:0032259">
    <property type="term" value="P:methylation"/>
    <property type="evidence" value="ECO:0007669"/>
    <property type="project" value="UniProtKB-KW"/>
</dbReference>
<evidence type="ECO:0000313" key="2">
    <source>
        <dbReference type="EMBL" id="AKG74931.1"/>
    </source>
</evidence>
<evidence type="ECO:0000313" key="5">
    <source>
        <dbReference type="Proteomes" id="UP000183090"/>
    </source>
</evidence>
<dbReference type="AlphaFoldDB" id="A0A0F7HN03"/>
<evidence type="ECO:0000259" key="1">
    <source>
        <dbReference type="Pfam" id="PF08241"/>
    </source>
</evidence>
<protein>
    <submittedName>
        <fullName evidence="3">Methyltransferase domain-containing protein</fullName>
    </submittedName>
</protein>
<dbReference type="OrthoDB" id="9791837at2"/>
<evidence type="ECO:0000313" key="3">
    <source>
        <dbReference type="EMBL" id="SFK68287.1"/>
    </source>
</evidence>
<dbReference type="RefSeq" id="WP_046791110.1">
    <property type="nucleotide sequence ID" value="NZ_CP011366.1"/>
</dbReference>
<dbReference type="Pfam" id="PF08241">
    <property type="entry name" value="Methyltransf_11"/>
    <property type="match status" value="1"/>
</dbReference>
<proteinExistence type="predicted"/>
<dbReference type="InterPro" id="IPR013216">
    <property type="entry name" value="Methyltransf_11"/>
</dbReference>
<reference evidence="2 4" key="1">
    <citation type="journal article" date="2015" name="Int. J. Syst. Evol. Microbiol.">
        <title>Complete genome sequence of Salinicoccus halodurans H3B36, isolated from the Qaidam Basin in China.</title>
        <authorList>
            <person name="Jiang K."/>
            <person name="Xue Y."/>
            <person name="Ma Y."/>
        </authorList>
    </citation>
    <scope>NUCLEOTIDE SEQUENCE [LARGE SCALE GENOMIC DNA]</scope>
    <source>
        <strain evidence="2 4">H3B36</strain>
    </source>
</reference>